<dbReference type="Proteomes" id="UP000315724">
    <property type="component" value="Chromosome"/>
</dbReference>
<dbReference type="Pfam" id="PF00069">
    <property type="entry name" value="Pkinase"/>
    <property type="match status" value="1"/>
</dbReference>
<name>A0A517QKB5_9PLAN</name>
<evidence type="ECO:0000313" key="9">
    <source>
        <dbReference type="Proteomes" id="UP000315724"/>
    </source>
</evidence>
<keyword evidence="5" id="KW-0067">ATP-binding</keyword>
<gene>
    <name evidence="8" type="primary">pknB_7</name>
    <name evidence="8" type="ORF">Mal48_13120</name>
</gene>
<protein>
    <submittedName>
        <fullName evidence="8">Serine/threonine-protein kinase PknB</fullName>
        <ecNumber evidence="8">2.7.11.1</ecNumber>
    </submittedName>
</protein>
<feature type="compositionally biased region" description="Pro residues" evidence="6">
    <location>
        <begin position="341"/>
        <end position="374"/>
    </location>
</feature>
<dbReference type="Gene3D" id="3.30.200.20">
    <property type="entry name" value="Phosphorylase Kinase, domain 1"/>
    <property type="match status" value="1"/>
</dbReference>
<dbReference type="EMBL" id="CP036267">
    <property type="protein sequence ID" value="QDT32071.1"/>
    <property type="molecule type" value="Genomic_DNA"/>
</dbReference>
<dbReference type="PANTHER" id="PTHR24351">
    <property type="entry name" value="RIBOSOMAL PROTEIN S6 KINASE"/>
    <property type="match status" value="1"/>
</dbReference>
<evidence type="ECO:0000256" key="1">
    <source>
        <dbReference type="ARBA" id="ARBA00022527"/>
    </source>
</evidence>
<feature type="domain" description="Protein kinase" evidence="7">
    <location>
        <begin position="10"/>
        <end position="277"/>
    </location>
</feature>
<evidence type="ECO:0000256" key="6">
    <source>
        <dbReference type="SAM" id="MobiDB-lite"/>
    </source>
</evidence>
<dbReference type="CDD" id="cd14014">
    <property type="entry name" value="STKc_PknB_like"/>
    <property type="match status" value="1"/>
</dbReference>
<feature type="compositionally biased region" description="Low complexity" evidence="6">
    <location>
        <begin position="389"/>
        <end position="406"/>
    </location>
</feature>
<feature type="region of interest" description="Disordered" evidence="6">
    <location>
        <begin position="288"/>
        <end position="517"/>
    </location>
</feature>
<reference evidence="8 9" key="1">
    <citation type="submission" date="2019-02" db="EMBL/GenBank/DDBJ databases">
        <title>Deep-cultivation of Planctomycetes and their phenomic and genomic characterization uncovers novel biology.</title>
        <authorList>
            <person name="Wiegand S."/>
            <person name="Jogler M."/>
            <person name="Boedeker C."/>
            <person name="Pinto D."/>
            <person name="Vollmers J."/>
            <person name="Rivas-Marin E."/>
            <person name="Kohn T."/>
            <person name="Peeters S.H."/>
            <person name="Heuer A."/>
            <person name="Rast P."/>
            <person name="Oberbeckmann S."/>
            <person name="Bunk B."/>
            <person name="Jeske O."/>
            <person name="Meyerdierks A."/>
            <person name="Storesund J.E."/>
            <person name="Kallscheuer N."/>
            <person name="Luecker S."/>
            <person name="Lage O.M."/>
            <person name="Pohl T."/>
            <person name="Merkel B.J."/>
            <person name="Hornburger P."/>
            <person name="Mueller R.-W."/>
            <person name="Bruemmer F."/>
            <person name="Labrenz M."/>
            <person name="Spormann A.M."/>
            <person name="Op den Camp H."/>
            <person name="Overmann J."/>
            <person name="Amann R."/>
            <person name="Jetten M.S.M."/>
            <person name="Mascher T."/>
            <person name="Medema M.H."/>
            <person name="Devos D.P."/>
            <person name="Kaster A.-K."/>
            <person name="Ovreas L."/>
            <person name="Rohde M."/>
            <person name="Galperin M.Y."/>
            <person name="Jogler C."/>
        </authorList>
    </citation>
    <scope>NUCLEOTIDE SEQUENCE [LARGE SCALE GENOMIC DNA]</scope>
    <source>
        <strain evidence="8 9">Mal48</strain>
    </source>
</reference>
<dbReference type="EC" id="2.7.11.1" evidence="8"/>
<dbReference type="GO" id="GO:0005524">
    <property type="term" value="F:ATP binding"/>
    <property type="evidence" value="ECO:0007669"/>
    <property type="project" value="UniProtKB-KW"/>
</dbReference>
<keyword evidence="2 8" id="KW-0808">Transferase</keyword>
<dbReference type="Gene3D" id="1.10.510.10">
    <property type="entry name" value="Transferase(Phosphotransferase) domain 1"/>
    <property type="match status" value="1"/>
</dbReference>
<dbReference type="RefSeq" id="WP_145197110.1">
    <property type="nucleotide sequence ID" value="NZ_CP036267.1"/>
</dbReference>
<dbReference type="KEGG" id="tpol:Mal48_13120"/>
<organism evidence="8 9">
    <name type="scientific">Thalassoglobus polymorphus</name>
    <dbReference type="NCBI Taxonomy" id="2527994"/>
    <lineage>
        <taxon>Bacteria</taxon>
        <taxon>Pseudomonadati</taxon>
        <taxon>Planctomycetota</taxon>
        <taxon>Planctomycetia</taxon>
        <taxon>Planctomycetales</taxon>
        <taxon>Planctomycetaceae</taxon>
        <taxon>Thalassoglobus</taxon>
    </lineage>
</organism>
<evidence type="ECO:0000313" key="8">
    <source>
        <dbReference type="EMBL" id="QDT32071.1"/>
    </source>
</evidence>
<feature type="compositionally biased region" description="Pro residues" evidence="6">
    <location>
        <begin position="407"/>
        <end position="464"/>
    </location>
</feature>
<dbReference type="PRINTS" id="PR01217">
    <property type="entry name" value="PRICHEXTENSN"/>
</dbReference>
<dbReference type="InterPro" id="IPR000719">
    <property type="entry name" value="Prot_kinase_dom"/>
</dbReference>
<evidence type="ECO:0000256" key="2">
    <source>
        <dbReference type="ARBA" id="ARBA00022679"/>
    </source>
</evidence>
<sequence length="517" mass="56389">MSESDKIDEYELINCIATGSATQIWEVKKSGSAQPLAMKLLLEEALLDPEQKKSLKHEATIGKSMEHPSIIQIYDLKITKKLGYYTMEYFRSGNLKSLIRNDHAQAQGRIKKVMEALSQALAYFHDKGWVHRDVKPDNVLLNKGGEVRLIDFSLSSKPSNAILRAMTKKSRIVIQGTRTYLAPELIRREALTPSVDIYSLGVLLYEVLTGNPPFRTANPNDLLMMHVRDKPVKPSEIDDNISPEADELIYKLLAKQVKERPASMQEVFAAVRGMNFFKEDPVKVQRERKEALDLSDAQAAEDRLDSRRDASRDRSKDSQSKPAPKPKPKPKPIPVAEEKPQPPPPQQQQPMPGYPPQPGVPQPGMPHPGMPMPGYPGTMPGQMPPGYPMAPGMMPGFPQQPGMMPGQMPPGYPPQPGMAPGYPQPGMPYPGAPQPGGMPPQPGPPAGQPGGQPPQPGAPAPTPAAPQQQMPPAAAPPGAPPAAPQQTQSPQPSAPPAEQQKPKEDIPLATFDDLEIE</sequence>
<feature type="compositionally biased region" description="Pro residues" evidence="6">
    <location>
        <begin position="473"/>
        <end position="483"/>
    </location>
</feature>
<dbReference type="SMART" id="SM00220">
    <property type="entry name" value="S_TKc"/>
    <property type="match status" value="1"/>
</dbReference>
<dbReference type="PROSITE" id="PS50011">
    <property type="entry name" value="PROTEIN_KINASE_DOM"/>
    <property type="match status" value="1"/>
</dbReference>
<keyword evidence="9" id="KW-1185">Reference proteome</keyword>
<dbReference type="GO" id="GO:0004674">
    <property type="term" value="F:protein serine/threonine kinase activity"/>
    <property type="evidence" value="ECO:0007669"/>
    <property type="project" value="UniProtKB-KW"/>
</dbReference>
<proteinExistence type="predicted"/>
<dbReference type="AlphaFoldDB" id="A0A517QKB5"/>
<keyword evidence="3" id="KW-0547">Nucleotide-binding</keyword>
<evidence type="ECO:0000256" key="4">
    <source>
        <dbReference type="ARBA" id="ARBA00022777"/>
    </source>
</evidence>
<keyword evidence="4 8" id="KW-0418">Kinase</keyword>
<accession>A0A517QKB5</accession>
<dbReference type="InterPro" id="IPR011009">
    <property type="entry name" value="Kinase-like_dom_sf"/>
</dbReference>
<evidence type="ECO:0000256" key="5">
    <source>
        <dbReference type="ARBA" id="ARBA00022840"/>
    </source>
</evidence>
<keyword evidence="1" id="KW-0723">Serine/threonine-protein kinase</keyword>
<evidence type="ECO:0000256" key="3">
    <source>
        <dbReference type="ARBA" id="ARBA00022741"/>
    </source>
</evidence>
<evidence type="ECO:0000259" key="7">
    <source>
        <dbReference type="PROSITE" id="PS50011"/>
    </source>
</evidence>
<dbReference type="SUPFAM" id="SSF56112">
    <property type="entry name" value="Protein kinase-like (PK-like)"/>
    <property type="match status" value="1"/>
</dbReference>
<dbReference type="OrthoDB" id="6111975at2"/>
<feature type="compositionally biased region" description="Basic and acidic residues" evidence="6">
    <location>
        <begin position="300"/>
        <end position="319"/>
    </location>
</feature>